<dbReference type="Proteomes" id="UP001195769">
    <property type="component" value="Unassembled WGS sequence"/>
</dbReference>
<dbReference type="EMBL" id="JABBWK010000223">
    <property type="protein sequence ID" value="KAG1887405.1"/>
    <property type="molecule type" value="Genomic_DNA"/>
</dbReference>
<evidence type="ECO:0000313" key="1">
    <source>
        <dbReference type="EMBL" id="KAG1887405.1"/>
    </source>
</evidence>
<proteinExistence type="predicted"/>
<evidence type="ECO:0000313" key="2">
    <source>
        <dbReference type="Proteomes" id="UP001195769"/>
    </source>
</evidence>
<reference evidence="1" key="1">
    <citation type="journal article" date="2020" name="New Phytol.">
        <title>Comparative genomics reveals dynamic genome evolution in host specialist ectomycorrhizal fungi.</title>
        <authorList>
            <person name="Lofgren L.A."/>
            <person name="Nguyen N.H."/>
            <person name="Vilgalys R."/>
            <person name="Ruytinx J."/>
            <person name="Liao H.L."/>
            <person name="Branco S."/>
            <person name="Kuo A."/>
            <person name="LaButti K."/>
            <person name="Lipzen A."/>
            <person name="Andreopoulos W."/>
            <person name="Pangilinan J."/>
            <person name="Riley R."/>
            <person name="Hundley H."/>
            <person name="Na H."/>
            <person name="Barry K."/>
            <person name="Grigoriev I.V."/>
            <person name="Stajich J.E."/>
            <person name="Kennedy P.G."/>
        </authorList>
    </citation>
    <scope>NUCLEOTIDE SEQUENCE</scope>
    <source>
        <strain evidence="1">FC203</strain>
    </source>
</reference>
<feature type="non-terminal residue" evidence="1">
    <location>
        <position position="1"/>
    </location>
</feature>
<protein>
    <submittedName>
        <fullName evidence="1">Uncharacterized protein</fullName>
    </submittedName>
</protein>
<keyword evidence="2" id="KW-1185">Reference proteome</keyword>
<dbReference type="SUPFAM" id="SSF53098">
    <property type="entry name" value="Ribonuclease H-like"/>
    <property type="match status" value="1"/>
</dbReference>
<dbReference type="GeneID" id="64667647"/>
<name>A0AAD4DNY0_9AGAM</name>
<organism evidence="1 2">
    <name type="scientific">Suillus fuscotomentosus</name>
    <dbReference type="NCBI Taxonomy" id="1912939"/>
    <lineage>
        <taxon>Eukaryota</taxon>
        <taxon>Fungi</taxon>
        <taxon>Dikarya</taxon>
        <taxon>Basidiomycota</taxon>
        <taxon>Agaricomycotina</taxon>
        <taxon>Agaricomycetes</taxon>
        <taxon>Agaricomycetidae</taxon>
        <taxon>Boletales</taxon>
        <taxon>Suillineae</taxon>
        <taxon>Suillaceae</taxon>
        <taxon>Suillus</taxon>
    </lineage>
</organism>
<gene>
    <name evidence="1" type="ORF">F5891DRAFT_894578</name>
</gene>
<accession>A0AAD4DNY0</accession>
<sequence length="755" mass="84553">LSLYLQNLPETIPYADPSIPQYGFDFFTLDDEKIQDYGPIGAVNHELEVRMGQRNKGPISFKERGPSLNAVTNVLGGYLDQYHESPETVLLVKWVDDLTIAAAAAFKSASIPVSSFLLYLGVTNNLPTIQLPFESRTMAAKPKESVVHQPIQPLSNSIDQRYIDLPEVADLRTSGAKIHPLLLEGTRRCYKVREGEVWKEVRCIGSKKCGTTWNAPRSRDRIMGHLAKCSHIDEKFHDRATEFLAGVAKGPKLSIPDVTVEQSNAKDSDDGEVMVMTHHGSDDQKKTANKSVKSFSPFISKGKQDLKERVDHAVMKFIVCCGVPPTVVDSEEWKQLLLALNPNYHTTSSTALTKSLILKEAAKISEGIKDYLHMARHLTITFDGGKVRRPRSLYTIHITVPGGRTFCMELNDADICLLPEFAEVIRQVRGVLSFMSHSTFAAEHFEHQRALLNIGRGLEGIGDTRFGTLYWAALSVQRGIPAFQAIIEDESLGIEIRGNLNELFVPGGPRYRFEMDLSKFLSVVGPWARGLKCLEGAQITADHVYFVFLGIMSQHEEEFRENKHRLLNSTMESTRQIGNGRFDELINETPQSHDLYVTTFVLNPVYRNAPIYKQVNPMAGPTLTITKSVTGVITCATKPPQDMVSRAALALQRILRREYGDSYEVGKYPDPVGEMKLRNPMLAEFSPMDALASFRTQFKAYIKGEDPFNRKMRTNESALGWWKALQRDELANVLAPLAIKAFSVSPTSMPDERTM</sequence>
<feature type="non-terminal residue" evidence="1">
    <location>
        <position position="755"/>
    </location>
</feature>
<comment type="caution">
    <text evidence="1">The sequence shown here is derived from an EMBL/GenBank/DDBJ whole genome shotgun (WGS) entry which is preliminary data.</text>
</comment>
<dbReference type="RefSeq" id="XP_041216809.1">
    <property type="nucleotide sequence ID" value="XM_041373349.1"/>
</dbReference>
<dbReference type="AlphaFoldDB" id="A0AAD4DNY0"/>
<dbReference type="InterPro" id="IPR012337">
    <property type="entry name" value="RNaseH-like_sf"/>
</dbReference>